<reference evidence="2" key="1">
    <citation type="submission" date="2010-02" db="EMBL/GenBank/DDBJ databases">
        <title>Complete sequence of Aciduliprofundum boonei T469.</title>
        <authorList>
            <consortium name="US DOE Joint Genome Institute"/>
            <person name="Lucas S."/>
            <person name="Copeland A."/>
            <person name="Lapidus A."/>
            <person name="Cheng J.-F."/>
            <person name="Bruce D."/>
            <person name="Goodwin L."/>
            <person name="Pitluck S."/>
            <person name="Saunders E."/>
            <person name="Detter J.C."/>
            <person name="Han C."/>
            <person name="Tapia R."/>
            <person name="Land M."/>
            <person name="Hauser L."/>
            <person name="Kyrpides N."/>
            <person name="Mikhailova N."/>
            <person name="Flores G."/>
            <person name="Reysenbach A.-L."/>
            <person name="Woyke T."/>
        </authorList>
    </citation>
    <scope>NUCLEOTIDE SEQUENCE</scope>
    <source>
        <strain evidence="2">T469</strain>
    </source>
</reference>
<evidence type="ECO:0000313" key="2">
    <source>
        <dbReference type="EMBL" id="ADD08370.1"/>
    </source>
</evidence>
<sequence length="138" mass="15120">MDDDQVKIPSEPTYTPAPKRKRSIFERLAYSPTAIGIVLVVALVLMTLGVFFYDSLIPSIVSGESDYFLTTVVVFLGMLPYSIGVSLLVLLLLGLGIGRHDYPQWVRFALILVAGMIIVWGFHLSGALIGAMIHYSSS</sequence>
<keyword evidence="1" id="KW-1133">Transmembrane helix</keyword>
<protein>
    <submittedName>
        <fullName evidence="2">Uncharacterized protein</fullName>
    </submittedName>
</protein>
<keyword evidence="1" id="KW-0472">Membrane</keyword>
<evidence type="ECO:0000313" key="3">
    <source>
        <dbReference type="Proteomes" id="UP000001400"/>
    </source>
</evidence>
<dbReference type="Proteomes" id="UP000001400">
    <property type="component" value="Chromosome"/>
</dbReference>
<evidence type="ECO:0000256" key="1">
    <source>
        <dbReference type="SAM" id="Phobius"/>
    </source>
</evidence>
<dbReference type="KEGG" id="abi:Aboo_0559"/>
<gene>
    <name evidence="2" type="ordered locus">Aboo_0559</name>
</gene>
<dbReference type="HOGENOM" id="CLU_1850507_0_0_2"/>
<keyword evidence="3" id="KW-1185">Reference proteome</keyword>
<accession>D3TCT5</accession>
<organism evidence="2 3">
    <name type="scientific">Aciduliprofundum boonei (strain DSM 19572 / T469)</name>
    <dbReference type="NCBI Taxonomy" id="439481"/>
    <lineage>
        <taxon>Archaea</taxon>
        <taxon>Methanobacteriati</taxon>
        <taxon>Thermoplasmatota</taxon>
        <taxon>DHVE2 group</taxon>
        <taxon>Candidatus Aciduliprofundum</taxon>
    </lineage>
</organism>
<feature type="transmembrane region" description="Helical" evidence="1">
    <location>
        <begin position="108"/>
        <end position="135"/>
    </location>
</feature>
<feature type="transmembrane region" description="Helical" evidence="1">
    <location>
        <begin position="73"/>
        <end position="96"/>
    </location>
</feature>
<dbReference type="EMBL" id="CP001941">
    <property type="protein sequence ID" value="ADD08370.1"/>
    <property type="molecule type" value="Genomic_DNA"/>
</dbReference>
<dbReference type="AlphaFoldDB" id="D3TCT5"/>
<name>D3TCT5_ACIB4</name>
<proteinExistence type="predicted"/>
<keyword evidence="1" id="KW-0812">Transmembrane</keyword>
<feature type="transmembrane region" description="Helical" evidence="1">
    <location>
        <begin position="28"/>
        <end position="53"/>
    </location>
</feature>